<keyword evidence="4" id="KW-1185">Reference proteome</keyword>
<accession>A0A078JDT3</accession>
<dbReference type="EMBL" id="LK034181">
    <property type="protein sequence ID" value="CDY62716.1"/>
    <property type="molecule type" value="Genomic_DNA"/>
</dbReference>
<organism evidence="3 4">
    <name type="scientific">Brassica napus</name>
    <name type="common">Rape</name>
    <dbReference type="NCBI Taxonomy" id="3708"/>
    <lineage>
        <taxon>Eukaryota</taxon>
        <taxon>Viridiplantae</taxon>
        <taxon>Streptophyta</taxon>
        <taxon>Embryophyta</taxon>
        <taxon>Tracheophyta</taxon>
        <taxon>Spermatophyta</taxon>
        <taxon>Magnoliopsida</taxon>
        <taxon>eudicotyledons</taxon>
        <taxon>Gunneridae</taxon>
        <taxon>Pentapetalae</taxon>
        <taxon>rosids</taxon>
        <taxon>malvids</taxon>
        <taxon>Brassicales</taxon>
        <taxon>Brassicaceae</taxon>
        <taxon>Brassiceae</taxon>
        <taxon>Brassica</taxon>
    </lineage>
</organism>
<dbReference type="GO" id="GO:0005662">
    <property type="term" value="C:DNA replication factor A complex"/>
    <property type="evidence" value="ECO:0000318"/>
    <property type="project" value="GO_Central"/>
</dbReference>
<dbReference type="PaxDb" id="3708-A0A078JDT3"/>
<dbReference type="GO" id="GO:0000724">
    <property type="term" value="P:double-strand break repair via homologous recombination"/>
    <property type="evidence" value="ECO:0000318"/>
    <property type="project" value="GO_Central"/>
</dbReference>
<dbReference type="GO" id="GO:0003684">
    <property type="term" value="F:damaged DNA binding"/>
    <property type="evidence" value="ECO:0000318"/>
    <property type="project" value="GO_Central"/>
</dbReference>
<dbReference type="InterPro" id="IPR047192">
    <property type="entry name" value="Euk_RPA1_DBD_C"/>
</dbReference>
<dbReference type="Gene3D" id="2.40.50.140">
    <property type="entry name" value="Nucleic acid-binding proteins"/>
    <property type="match status" value="3"/>
</dbReference>
<dbReference type="GO" id="GO:0007004">
    <property type="term" value="P:telomere maintenance via telomerase"/>
    <property type="evidence" value="ECO:0000318"/>
    <property type="project" value="GO_Central"/>
</dbReference>
<protein>
    <submittedName>
        <fullName evidence="3">BnaC04g55400D protein</fullName>
    </submittedName>
</protein>
<proteinExistence type="predicted"/>
<evidence type="ECO:0000259" key="2">
    <source>
        <dbReference type="Pfam" id="PF02721"/>
    </source>
</evidence>
<feature type="compositionally biased region" description="Polar residues" evidence="1">
    <location>
        <begin position="436"/>
        <end position="460"/>
    </location>
</feature>
<name>A0A078JDT3_BRANA</name>
<dbReference type="PANTHER" id="PTHR47165">
    <property type="entry name" value="OS03G0429900 PROTEIN"/>
    <property type="match status" value="1"/>
</dbReference>
<dbReference type="GO" id="GO:0006289">
    <property type="term" value="P:nucleotide-excision repair"/>
    <property type="evidence" value="ECO:0000318"/>
    <property type="project" value="GO_Central"/>
</dbReference>
<gene>
    <name evidence="3" type="primary">BnaC04g55400D</name>
    <name evidence="3" type="ORF">GSBRNA2T00037516001</name>
</gene>
<dbReference type="OMA" id="HLANIMI"/>
<evidence type="ECO:0000313" key="3">
    <source>
        <dbReference type="EMBL" id="CDY62716.1"/>
    </source>
</evidence>
<dbReference type="InterPro" id="IPR012340">
    <property type="entry name" value="NA-bd_OB-fold"/>
</dbReference>
<dbReference type="GO" id="GO:0006260">
    <property type="term" value="P:DNA replication"/>
    <property type="evidence" value="ECO:0000318"/>
    <property type="project" value="GO_Central"/>
</dbReference>
<sequence length="489" mass="55036">MAMITSDPIITLLNDVKPYKTSWKVEVKILHSWTQHSSYSGGDSLQFILADKTGVKIHCTCKRFFFARVKKLQLGQWRFIENFSLTAAAGKYRPTSHKYKMLILSNSNVTNSTLKDEDNFLSLTSFTEIMNGSLNSNFLIDVIGQPIDIGDIQVVPVQGKETKKLEFTLTDTEDHQIACCLWGRFAEHMLYAYKVAQVNKNFLCLLRFAKINVYKGQVQITNAFDSSTIEINPPGFDVQDYLQVLPKNELALTTGSHELAKHKGSKRQPDKWSIYPERSILDIIMATDTENCIVKGTIYAIDTDWAWFYFGCVKCHFKKSVTNVAPQFKLHLLIKDDTGETKVMLLDTIAEPILGVSAEVLLDGSLEEVEDPEDLPDAINELIGKTFKFGVYVSKDNVDYGADIFNIGKTWSADEIITHSDDENTDDTLTNRALSDRSSGQVSLVSMESEENTCLSSTPLSKRKGECEIDDLSSTSKKQCSKIMKQEKK</sequence>
<dbReference type="Gramene" id="CDY62716">
    <property type="protein sequence ID" value="CDY62716"/>
    <property type="gene ID" value="GSBRNA2T00037516001"/>
</dbReference>
<dbReference type="AlphaFoldDB" id="A0A078JDT3"/>
<evidence type="ECO:0000256" key="1">
    <source>
        <dbReference type="SAM" id="MobiDB-lite"/>
    </source>
</evidence>
<feature type="region of interest" description="Disordered" evidence="1">
    <location>
        <begin position="436"/>
        <end position="461"/>
    </location>
</feature>
<dbReference type="STRING" id="3708.A0A078JDT3"/>
<dbReference type="GO" id="GO:0051321">
    <property type="term" value="P:meiotic cell cycle"/>
    <property type="evidence" value="ECO:0000318"/>
    <property type="project" value="GO_Central"/>
</dbReference>
<dbReference type="CDD" id="cd04480">
    <property type="entry name" value="RPA1_DBD_A_like"/>
    <property type="match status" value="1"/>
</dbReference>
<dbReference type="Pfam" id="PF02721">
    <property type="entry name" value="DUF223"/>
    <property type="match status" value="1"/>
</dbReference>
<dbReference type="Proteomes" id="UP000028999">
    <property type="component" value="Unassembled WGS sequence"/>
</dbReference>
<feature type="domain" description="Replication protein A 70 kDa DNA-binding subunit B/D first OB fold" evidence="2">
    <location>
        <begin position="12"/>
        <end position="111"/>
    </location>
</feature>
<evidence type="ECO:0000313" key="4">
    <source>
        <dbReference type="Proteomes" id="UP000028999"/>
    </source>
</evidence>
<dbReference type="PANTHER" id="PTHR47165:SF4">
    <property type="entry name" value="OS03G0429900 PROTEIN"/>
    <property type="match status" value="1"/>
</dbReference>
<dbReference type="InterPro" id="IPR003871">
    <property type="entry name" value="RFA1B/D_OB_1st"/>
</dbReference>
<dbReference type="CDD" id="cd04476">
    <property type="entry name" value="RPA1_DBD_C"/>
    <property type="match status" value="1"/>
</dbReference>
<dbReference type="SUPFAM" id="SSF50249">
    <property type="entry name" value="Nucleic acid-binding proteins"/>
    <property type="match status" value="3"/>
</dbReference>
<dbReference type="CDD" id="cd04481">
    <property type="entry name" value="RPA1_DBD_B_like"/>
    <property type="match status" value="1"/>
</dbReference>
<reference evidence="3 4" key="1">
    <citation type="journal article" date="2014" name="Science">
        <title>Plant genetics. Early allopolyploid evolution in the post-Neolithic Brassica napus oilseed genome.</title>
        <authorList>
            <person name="Chalhoub B."/>
            <person name="Denoeud F."/>
            <person name="Liu S."/>
            <person name="Parkin I.A."/>
            <person name="Tang H."/>
            <person name="Wang X."/>
            <person name="Chiquet J."/>
            <person name="Belcram H."/>
            <person name="Tong C."/>
            <person name="Samans B."/>
            <person name="Correa M."/>
            <person name="Da Silva C."/>
            <person name="Just J."/>
            <person name="Falentin C."/>
            <person name="Koh C.S."/>
            <person name="Le Clainche I."/>
            <person name="Bernard M."/>
            <person name="Bento P."/>
            <person name="Noel B."/>
            <person name="Labadie K."/>
            <person name="Alberti A."/>
            <person name="Charles M."/>
            <person name="Arnaud D."/>
            <person name="Guo H."/>
            <person name="Daviaud C."/>
            <person name="Alamery S."/>
            <person name="Jabbari K."/>
            <person name="Zhao M."/>
            <person name="Edger P.P."/>
            <person name="Chelaifa H."/>
            <person name="Tack D."/>
            <person name="Lassalle G."/>
            <person name="Mestiri I."/>
            <person name="Schnel N."/>
            <person name="Le Paslier M.C."/>
            <person name="Fan G."/>
            <person name="Renault V."/>
            <person name="Bayer P.E."/>
            <person name="Golicz A.A."/>
            <person name="Manoli S."/>
            <person name="Lee T.H."/>
            <person name="Thi V.H."/>
            <person name="Chalabi S."/>
            <person name="Hu Q."/>
            <person name="Fan C."/>
            <person name="Tollenaere R."/>
            <person name="Lu Y."/>
            <person name="Battail C."/>
            <person name="Shen J."/>
            <person name="Sidebottom C.H."/>
            <person name="Wang X."/>
            <person name="Canaguier A."/>
            <person name="Chauveau A."/>
            <person name="Berard A."/>
            <person name="Deniot G."/>
            <person name="Guan M."/>
            <person name="Liu Z."/>
            <person name="Sun F."/>
            <person name="Lim Y.P."/>
            <person name="Lyons E."/>
            <person name="Town C.D."/>
            <person name="Bancroft I."/>
            <person name="Wang X."/>
            <person name="Meng J."/>
            <person name="Ma J."/>
            <person name="Pires J.C."/>
            <person name="King G.J."/>
            <person name="Brunel D."/>
            <person name="Delourme R."/>
            <person name="Renard M."/>
            <person name="Aury J.M."/>
            <person name="Adams K.L."/>
            <person name="Batley J."/>
            <person name="Snowdon R.J."/>
            <person name="Tost J."/>
            <person name="Edwards D."/>
            <person name="Zhou Y."/>
            <person name="Hua W."/>
            <person name="Sharpe A.G."/>
            <person name="Paterson A.H."/>
            <person name="Guan C."/>
            <person name="Wincker P."/>
        </authorList>
    </citation>
    <scope>NUCLEOTIDE SEQUENCE [LARGE SCALE GENOMIC DNA]</scope>
    <source>
        <strain evidence="4">cv. Darmor-bzh</strain>
    </source>
</reference>
<dbReference type="GO" id="GO:0043047">
    <property type="term" value="F:single-stranded telomeric DNA binding"/>
    <property type="evidence" value="ECO:0000318"/>
    <property type="project" value="GO_Central"/>
</dbReference>